<proteinExistence type="predicted"/>
<dbReference type="EMBL" id="RCOR01000038">
    <property type="protein sequence ID" value="RSN67921.1"/>
    <property type="molecule type" value="Genomic_DNA"/>
</dbReference>
<feature type="transmembrane region" description="Helical" evidence="6">
    <location>
        <begin position="54"/>
        <end position="81"/>
    </location>
</feature>
<evidence type="ECO:0000256" key="4">
    <source>
        <dbReference type="ARBA" id="ARBA00022989"/>
    </source>
</evidence>
<dbReference type="AlphaFoldDB" id="A0A3R9RI04"/>
<accession>A0A3R9RI04</accession>
<feature type="transmembrane region" description="Helical" evidence="6">
    <location>
        <begin position="261"/>
        <end position="285"/>
    </location>
</feature>
<keyword evidence="2" id="KW-1003">Cell membrane</keyword>
<evidence type="ECO:0000256" key="2">
    <source>
        <dbReference type="ARBA" id="ARBA00022475"/>
    </source>
</evidence>
<dbReference type="Proteomes" id="UP000278149">
    <property type="component" value="Unassembled WGS sequence"/>
</dbReference>
<feature type="transmembrane region" description="Helical" evidence="6">
    <location>
        <begin position="93"/>
        <end position="115"/>
    </location>
</feature>
<feature type="transmembrane region" description="Helical" evidence="6">
    <location>
        <begin position="171"/>
        <end position="189"/>
    </location>
</feature>
<feature type="transmembrane region" description="Helical" evidence="6">
    <location>
        <begin position="135"/>
        <end position="159"/>
    </location>
</feature>
<dbReference type="PANTHER" id="PTHR30250">
    <property type="entry name" value="PST FAMILY PREDICTED COLANIC ACID TRANSPORTER"/>
    <property type="match status" value="1"/>
</dbReference>
<feature type="transmembrane region" description="Helical" evidence="6">
    <location>
        <begin position="21"/>
        <end position="42"/>
    </location>
</feature>
<dbReference type="InterPro" id="IPR050833">
    <property type="entry name" value="Poly_Biosynth_Transport"/>
</dbReference>
<comment type="caution">
    <text evidence="7">The sequence shown here is derived from an EMBL/GenBank/DDBJ whole genome shotgun (WGS) entry which is preliminary data.</text>
</comment>
<evidence type="ECO:0000256" key="1">
    <source>
        <dbReference type="ARBA" id="ARBA00004651"/>
    </source>
</evidence>
<sequence>MREVPLMEEKLREAATEAAKGSFFLISGNIMSAAILALNSMILARLLGPASYGLYSLSISLLPLLVGFSDIGITSFLIRTIALMRNDEKVKEYASFGLIVALSISISLSIIGILISDLYSSYILRRPDLCIYVKLSALAVPFAIVANSAASILLGLGMAKRSSTIPVLQSVSKLIISTSLVIAGFSVLGAISGHLIGYSAAGVFGLLLIRRYVSRRASGSLSSLLGYGIPIYLSSIIAILANQYSVMLLSSSSDFEIGNYYAALSLSSALGMISSPIATSLLPAFSTVLNEGVERMFKLSVKYSSILMVPLATSVMIFSPDIVRILFGGRYSLSPLYLSMLSINYFLVSFGSLSINPFLSSLGKTWKILILTVSNVLFFIPSSSILMRIFGIAGLIAAQILSGVFSLSLGLLIIRSFNASIDLRGSASIYISSLIPAVPISIIGIFIPSPIRIILLPIYLLLYVSLLPLISLKEGDLDLLKEMASRMGILKGVADLILSYEERIMGMRRR</sequence>
<reference evidence="7 8" key="1">
    <citation type="submission" date="2018-10" db="EMBL/GenBank/DDBJ databases">
        <title>Co-occurring genomic capacity for anaerobic methane metabolism and dissimilatory sulfite reduction discovered in the Korarchaeota.</title>
        <authorList>
            <person name="Mckay L.J."/>
            <person name="Dlakic M."/>
            <person name="Fields M.W."/>
            <person name="Delmont T.O."/>
            <person name="Eren A.M."/>
            <person name="Jay Z.J."/>
            <person name="Klingelsmith K.B."/>
            <person name="Rusch D.B."/>
            <person name="Inskeep W.P."/>
        </authorList>
    </citation>
    <scope>NUCLEOTIDE SEQUENCE [LARGE SCALE GENOMIC DNA]</scope>
    <source>
        <strain evidence="7 8">WS</strain>
    </source>
</reference>
<feature type="transmembrane region" description="Helical" evidence="6">
    <location>
        <begin position="396"/>
        <end position="417"/>
    </location>
</feature>
<evidence type="ECO:0000256" key="3">
    <source>
        <dbReference type="ARBA" id="ARBA00022692"/>
    </source>
</evidence>
<keyword evidence="3 6" id="KW-0812">Transmembrane</keyword>
<feature type="transmembrane region" description="Helical" evidence="6">
    <location>
        <begin position="333"/>
        <end position="356"/>
    </location>
</feature>
<evidence type="ECO:0000256" key="5">
    <source>
        <dbReference type="ARBA" id="ARBA00023136"/>
    </source>
</evidence>
<keyword evidence="5 6" id="KW-0472">Membrane</keyword>
<keyword evidence="4 6" id="KW-1133">Transmembrane helix</keyword>
<comment type="subcellular location">
    <subcellularLocation>
        <location evidence="1">Cell membrane</location>
        <topology evidence="1">Multi-pass membrane protein</topology>
    </subcellularLocation>
</comment>
<name>A0A3R9RI04_9CREN</name>
<feature type="transmembrane region" description="Helical" evidence="6">
    <location>
        <begin position="195"/>
        <end position="212"/>
    </location>
</feature>
<feature type="transmembrane region" description="Helical" evidence="6">
    <location>
        <begin position="368"/>
        <end position="390"/>
    </location>
</feature>
<dbReference type="PANTHER" id="PTHR30250:SF28">
    <property type="entry name" value="POLYSACCHARIDE BIOSYNTHESIS PROTEIN"/>
    <property type="match status" value="1"/>
</dbReference>
<feature type="transmembrane region" description="Helical" evidence="6">
    <location>
        <begin position="306"/>
        <end position="327"/>
    </location>
</feature>
<evidence type="ECO:0000256" key="6">
    <source>
        <dbReference type="SAM" id="Phobius"/>
    </source>
</evidence>
<evidence type="ECO:0000313" key="7">
    <source>
        <dbReference type="EMBL" id="RSN67921.1"/>
    </source>
</evidence>
<feature type="transmembrane region" description="Helical" evidence="6">
    <location>
        <begin position="453"/>
        <end position="472"/>
    </location>
</feature>
<organism evidence="7 8">
    <name type="scientific">Candidatus Korarchaeum cryptofilum</name>
    <dbReference type="NCBI Taxonomy" id="498846"/>
    <lineage>
        <taxon>Archaea</taxon>
        <taxon>Thermoproteota</taxon>
        <taxon>Candidatus Korarchaeia</taxon>
        <taxon>Candidatus Korarchaeales</taxon>
        <taxon>Candidatus Korarchaeaceae</taxon>
        <taxon>Candidatus Korarchaeum</taxon>
    </lineage>
</organism>
<dbReference type="GO" id="GO:0005886">
    <property type="term" value="C:plasma membrane"/>
    <property type="evidence" value="ECO:0007669"/>
    <property type="project" value="UniProtKB-SubCell"/>
</dbReference>
<gene>
    <name evidence="7" type="ORF">D9Q81_07260</name>
</gene>
<dbReference type="Pfam" id="PF13440">
    <property type="entry name" value="Polysacc_synt_3"/>
    <property type="match status" value="1"/>
</dbReference>
<evidence type="ECO:0000313" key="8">
    <source>
        <dbReference type="Proteomes" id="UP000278149"/>
    </source>
</evidence>
<feature type="transmembrane region" description="Helical" evidence="6">
    <location>
        <begin position="224"/>
        <end position="241"/>
    </location>
</feature>
<evidence type="ECO:0008006" key="9">
    <source>
        <dbReference type="Google" id="ProtNLM"/>
    </source>
</evidence>
<protein>
    <recommendedName>
        <fullName evidence="9">Polysaccharide biosynthesis protein C-terminal domain-containing protein</fullName>
    </recommendedName>
</protein>
<feature type="transmembrane region" description="Helical" evidence="6">
    <location>
        <begin position="429"/>
        <end position="447"/>
    </location>
</feature>